<dbReference type="GO" id="GO:0005506">
    <property type="term" value="F:iron ion binding"/>
    <property type="evidence" value="ECO:0007669"/>
    <property type="project" value="UniProtKB-UniRule"/>
</dbReference>
<dbReference type="AlphaFoldDB" id="A0A1Z5HQC7"/>
<feature type="binding site" evidence="9 10">
    <location>
        <position position="77"/>
    </location>
    <ligand>
        <name>[4Fe-4S] cluster</name>
        <dbReference type="ChEBI" id="CHEBI:49883"/>
        <note>4Fe-4S-S-AdoMet</note>
    </ligand>
</feature>
<evidence type="ECO:0000256" key="7">
    <source>
        <dbReference type="ARBA" id="ARBA00023014"/>
    </source>
</evidence>
<accession>A0A1Z5HQC7</accession>
<dbReference type="PIRSF" id="PIRSF004762">
    <property type="entry name" value="CHP00423"/>
    <property type="match status" value="1"/>
</dbReference>
<dbReference type="SFLD" id="SFLDG01064">
    <property type="entry name" value="F420__menaquinone_cofactor_bio"/>
    <property type="match status" value="1"/>
</dbReference>
<evidence type="ECO:0000256" key="8">
    <source>
        <dbReference type="ARBA" id="ARBA00048468"/>
    </source>
</evidence>
<dbReference type="HAMAP" id="MF_00993">
    <property type="entry name" value="MqnE"/>
    <property type="match status" value="1"/>
</dbReference>
<evidence type="ECO:0000256" key="3">
    <source>
        <dbReference type="ARBA" id="ARBA00022679"/>
    </source>
</evidence>
<dbReference type="InterPro" id="IPR007197">
    <property type="entry name" value="rSAM"/>
</dbReference>
<keyword evidence="14" id="KW-1185">Reference proteome</keyword>
<comment type="caution">
    <text evidence="13">The sequence shown here is derived from an EMBL/GenBank/DDBJ whole genome shotgun (WGS) entry which is preliminary data.</text>
</comment>
<feature type="binding site" evidence="11">
    <location>
        <position position="182"/>
    </location>
    <ligand>
        <name>S-adenosyl-L-methionine</name>
        <dbReference type="ChEBI" id="CHEBI:59789"/>
    </ligand>
</feature>
<dbReference type="SFLD" id="SFLDG01388">
    <property type="entry name" value="7_8-didemethyl-8-hydroxy-5-dea"/>
    <property type="match status" value="1"/>
</dbReference>
<dbReference type="InterPro" id="IPR022432">
    <property type="entry name" value="MqnE"/>
</dbReference>
<dbReference type="Gene3D" id="3.20.20.70">
    <property type="entry name" value="Aldolase class I"/>
    <property type="match status" value="1"/>
</dbReference>
<evidence type="ECO:0000256" key="10">
    <source>
        <dbReference type="PIRSR" id="PIRSR004762-1"/>
    </source>
</evidence>
<keyword evidence="2 9" id="KW-0004">4Fe-4S</keyword>
<dbReference type="InterPro" id="IPR006638">
    <property type="entry name" value="Elp3/MiaA/NifB-like_rSAM"/>
</dbReference>
<comment type="cofactor">
    <cofactor evidence="9 10">
        <name>[4Fe-4S] cluster</name>
        <dbReference type="ChEBI" id="CHEBI:49883"/>
    </cofactor>
    <text evidence="9 10">Binds 1 [4Fe-4S] cluster. The cluster is coordinated with 3 cysteines and an exchangeable S-adenosyl-L-methionine.</text>
</comment>
<dbReference type="GO" id="GO:0141093">
    <property type="term" value="F:5-amino-6-(D-ribitylamino)uracil--L-tyrosine 4-hydroxyphenyl transferase activity"/>
    <property type="evidence" value="ECO:0007669"/>
    <property type="project" value="UniProtKB-EC"/>
</dbReference>
<dbReference type="NCBIfam" id="TIGR03700">
    <property type="entry name" value="mena_SCO4494"/>
    <property type="match status" value="1"/>
</dbReference>
<dbReference type="EMBL" id="BDGJ01000032">
    <property type="protein sequence ID" value="GAW91729.1"/>
    <property type="molecule type" value="Genomic_DNA"/>
</dbReference>
<comment type="similarity">
    <text evidence="9">Belongs to the radical SAM superfamily. MqnE family.</text>
</comment>
<comment type="catalytic activity">
    <reaction evidence="8">
        <text>5-amino-6-(D-ribitylamino)uracil + L-tyrosine + S-adenosyl-L-methionine = 5-amino-5-(4-hydroxybenzyl)-6-(D-ribitylimino)-5,6-dihydrouracil + 2-iminoacetate + 5'-deoxyadenosine + L-methionine + H(+)</text>
        <dbReference type="Rhea" id="RHEA:55200"/>
        <dbReference type="ChEBI" id="CHEBI:15378"/>
        <dbReference type="ChEBI" id="CHEBI:15934"/>
        <dbReference type="ChEBI" id="CHEBI:17319"/>
        <dbReference type="ChEBI" id="CHEBI:57844"/>
        <dbReference type="ChEBI" id="CHEBI:58315"/>
        <dbReference type="ChEBI" id="CHEBI:59789"/>
        <dbReference type="ChEBI" id="CHEBI:77846"/>
        <dbReference type="ChEBI" id="CHEBI:85936"/>
        <dbReference type="EC" id="2.5.1.147"/>
    </reaction>
</comment>
<dbReference type="InterPro" id="IPR045567">
    <property type="entry name" value="CofH/MnqC-like_C"/>
</dbReference>
<dbReference type="InterPro" id="IPR034405">
    <property type="entry name" value="F420"/>
</dbReference>
<dbReference type="NCBIfam" id="TIGR03551">
    <property type="entry name" value="F420_cofH"/>
    <property type="match status" value="1"/>
</dbReference>
<proteinExistence type="inferred from homology"/>
<dbReference type="GO" id="GO:0051539">
    <property type="term" value="F:4 iron, 4 sulfur cluster binding"/>
    <property type="evidence" value="ECO:0007669"/>
    <property type="project" value="UniProtKB-KW"/>
</dbReference>
<sequence length="367" mass="41642">MIEDFFAGELEDIRRKVEEGVRLSREDGIRLMKSDDLLSIGFLADMVRRRKNGDRVYFIVNRHINHTNICVNRCKLCAFGVDKEDPRAYLLSLEEIEEKAAEVKDQGVSEIHIVGGLHPDLPFDYYLEMLKRVKQVLPEVHIQAFTAVEIDYFAQITGLTIREVLVRLKEAGLGSLPGGGAEVFSDRVRRLICEKKISGDRWLDVMRTAHSLGIRTNATMLYGHLETAEERIDHLLRLRELQDETGGFQAFIPLAFHPHNTALESQGLRRTTGFDDLKVLAVARLMLDNFDHIKAFWIMIGPKLAQVSLAFGVDDIDGTVVEEKITHAAGADTDQAISREELIYLIKSAGRIPVQRDTLYNVVREDF</sequence>
<comment type="catalytic activity">
    <reaction evidence="9">
        <text>3-[(1-carboxyvinyl)-oxy]benzoate + S-adenosyl-L-methionine + H2O = 6-amino-6-deoxyfutalosine + hydrogencarbonate + L-methionine + H(+)</text>
        <dbReference type="Rhea" id="RHEA:33075"/>
        <dbReference type="ChEBI" id="CHEBI:15377"/>
        <dbReference type="ChEBI" id="CHEBI:15378"/>
        <dbReference type="ChEBI" id="CHEBI:17544"/>
        <dbReference type="ChEBI" id="CHEBI:57844"/>
        <dbReference type="ChEBI" id="CHEBI:59789"/>
        <dbReference type="ChEBI" id="CHEBI:64286"/>
        <dbReference type="ChEBI" id="CHEBI:76981"/>
        <dbReference type="EC" id="2.5.1.120"/>
    </reaction>
</comment>
<dbReference type="SFLD" id="SFLDF00342">
    <property type="entry name" value="cyclic_dehypoxanthine_futalosi"/>
    <property type="match status" value="1"/>
</dbReference>
<keyword evidence="3 9" id="KW-0808">Transferase</keyword>
<keyword evidence="5 9" id="KW-0479">Metal-binding</keyword>
<dbReference type="PANTHER" id="PTHR43076:SF7">
    <property type="entry name" value="AMINODEOXYFUTALOSINE SYNTHASE"/>
    <property type="match status" value="1"/>
</dbReference>
<dbReference type="Pfam" id="PF19288">
    <property type="entry name" value="CofH_C"/>
    <property type="match status" value="1"/>
</dbReference>
<dbReference type="SFLD" id="SFLDG01389">
    <property type="entry name" value="menaquinone_synthsis_involved"/>
    <property type="match status" value="1"/>
</dbReference>
<dbReference type="GO" id="GO:0102573">
    <property type="term" value="F:aminodeoxyfutalosine synthase activity"/>
    <property type="evidence" value="ECO:0007669"/>
    <property type="project" value="UniProtKB-EC"/>
</dbReference>
<dbReference type="SFLD" id="SFLDF00343">
    <property type="entry name" value="aminofutalosine_synthase_(mqnE"/>
    <property type="match status" value="1"/>
</dbReference>
<dbReference type="InterPro" id="IPR013785">
    <property type="entry name" value="Aldolase_TIM"/>
</dbReference>
<name>A0A1Z5HQC7_9FIRM</name>
<dbReference type="NCBIfam" id="TIGR00423">
    <property type="entry name" value="CofH family radical SAM protein"/>
    <property type="match status" value="1"/>
</dbReference>
<comment type="function">
    <text evidence="9">Radical SAM enzyme that catalyzes the addition of the adenosyl radical to the double bond of 3-[(1-carboxyvinyl)oxy]benzoate, leading to aminodeoxyfutalosine (AFL), a key intermediate in the formation of menaquinone (MK, vitamin K2) from chorismate.</text>
</comment>
<dbReference type="SFLD" id="SFLDS00029">
    <property type="entry name" value="Radical_SAM"/>
    <property type="match status" value="1"/>
</dbReference>
<dbReference type="SFLD" id="SFLDG01082">
    <property type="entry name" value="B12-binding_domain_containing"/>
    <property type="match status" value="1"/>
</dbReference>
<evidence type="ECO:0000256" key="5">
    <source>
        <dbReference type="ARBA" id="ARBA00022723"/>
    </source>
</evidence>
<reference evidence="14" key="1">
    <citation type="journal article" date="2017" name="Appl. Environ. Microbiol.">
        <title>Genomic Analysis of Calderihabitans maritimus KKC1, a Thermophilic, Hydrogenogenic, Carboxydotrophic Bacterium Isolated from Marine Sediment.</title>
        <authorList>
            <person name="Omae K."/>
            <person name="Yoneda Y."/>
            <person name="Fukuyama Y."/>
            <person name="Yoshida T."/>
            <person name="Sako Y."/>
        </authorList>
    </citation>
    <scope>NUCLEOTIDE SEQUENCE [LARGE SCALE GENOMIC DNA]</scope>
    <source>
        <strain evidence="14">KKC1</strain>
    </source>
</reference>
<dbReference type="InterPro" id="IPR058240">
    <property type="entry name" value="rSAM_sf"/>
</dbReference>
<dbReference type="GO" id="GO:0044689">
    <property type="term" value="F:7,8-didemethyl-8-hydroxy-5-deazariboflavin synthase activity"/>
    <property type="evidence" value="ECO:0007669"/>
    <property type="project" value="TreeGrafter"/>
</dbReference>
<evidence type="ECO:0000256" key="9">
    <source>
        <dbReference type="HAMAP-Rule" id="MF_00993"/>
    </source>
</evidence>
<dbReference type="InterPro" id="IPR019940">
    <property type="entry name" value="CofH_family"/>
</dbReference>
<organism evidence="13 14">
    <name type="scientific">Calderihabitans maritimus</name>
    <dbReference type="NCBI Taxonomy" id="1246530"/>
    <lineage>
        <taxon>Bacteria</taxon>
        <taxon>Bacillati</taxon>
        <taxon>Bacillota</taxon>
        <taxon>Clostridia</taxon>
        <taxon>Neomoorellales</taxon>
        <taxon>Calderihabitantaceae</taxon>
        <taxon>Calderihabitans</taxon>
    </lineage>
</organism>
<dbReference type="EC" id="2.5.1.120" evidence="9"/>
<evidence type="ECO:0000256" key="1">
    <source>
        <dbReference type="ARBA" id="ARBA00004712"/>
    </source>
</evidence>
<dbReference type="InterPro" id="IPR020050">
    <property type="entry name" value="FO_synthase_su2"/>
</dbReference>
<dbReference type="Proteomes" id="UP000197032">
    <property type="component" value="Unassembled WGS sequence"/>
</dbReference>
<keyword evidence="4 9" id="KW-0949">S-adenosyl-L-methionine</keyword>
<evidence type="ECO:0000256" key="2">
    <source>
        <dbReference type="ARBA" id="ARBA00022485"/>
    </source>
</evidence>
<dbReference type="SUPFAM" id="SSF102114">
    <property type="entry name" value="Radical SAM enzymes"/>
    <property type="match status" value="1"/>
</dbReference>
<dbReference type="Pfam" id="PF04055">
    <property type="entry name" value="Radical_SAM"/>
    <property type="match status" value="1"/>
</dbReference>
<dbReference type="SMART" id="SM00729">
    <property type="entry name" value="Elp3"/>
    <property type="match status" value="1"/>
</dbReference>
<feature type="domain" description="Radical SAM core" evidence="12">
    <location>
        <begin position="56"/>
        <end position="291"/>
    </location>
</feature>
<protein>
    <recommendedName>
        <fullName evidence="9">Aminodeoxyfutalosine synthase</fullName>
        <shortName evidence="9">AFL synthase</shortName>
        <shortName evidence="9">Aminofutalosine synthase</shortName>
        <ecNumber evidence="9">2.5.1.120</ecNumber>
    </recommendedName>
    <alternativeName>
        <fullName evidence="9">Menaquinone biosynthetic enzyme MqnE</fullName>
    </alternativeName>
</protein>
<keyword evidence="9" id="KW-0474">Menaquinone biosynthesis</keyword>
<comment type="pathway">
    <text evidence="9">Quinol/quinone metabolism; menaquinone biosynthesis.</text>
</comment>
<keyword evidence="6 9" id="KW-0408">Iron</keyword>
<dbReference type="UniPathway" id="UPA00072"/>
<evidence type="ECO:0000256" key="6">
    <source>
        <dbReference type="ARBA" id="ARBA00023004"/>
    </source>
</evidence>
<evidence type="ECO:0000256" key="4">
    <source>
        <dbReference type="ARBA" id="ARBA00022691"/>
    </source>
</evidence>
<keyword evidence="7 9" id="KW-0411">Iron-sulfur</keyword>
<gene>
    <name evidence="9" type="primary">mqnE</name>
    <name evidence="13" type="ORF">KKC1_08900</name>
</gene>
<dbReference type="PROSITE" id="PS51918">
    <property type="entry name" value="RADICAL_SAM"/>
    <property type="match status" value="1"/>
</dbReference>
<dbReference type="GO" id="GO:0009234">
    <property type="term" value="P:menaquinone biosynthetic process"/>
    <property type="evidence" value="ECO:0007669"/>
    <property type="project" value="UniProtKB-UniRule"/>
</dbReference>
<dbReference type="UniPathway" id="UPA00079"/>
<dbReference type="PANTHER" id="PTHR43076">
    <property type="entry name" value="FO SYNTHASE (COFH)"/>
    <property type="match status" value="1"/>
</dbReference>
<evidence type="ECO:0000313" key="13">
    <source>
        <dbReference type="EMBL" id="GAW91729.1"/>
    </source>
</evidence>
<comment type="pathway">
    <text evidence="1">Cofactor biosynthesis; coenzyme F0 biosynthesis.</text>
</comment>
<feature type="binding site" evidence="9 10">
    <location>
        <position position="70"/>
    </location>
    <ligand>
        <name>[4Fe-4S] cluster</name>
        <dbReference type="ChEBI" id="CHEBI:49883"/>
        <note>4Fe-4S-S-AdoMet</note>
    </ligand>
</feature>
<feature type="binding site" evidence="9 10">
    <location>
        <position position="74"/>
    </location>
    <ligand>
        <name>[4Fe-4S] cluster</name>
        <dbReference type="ChEBI" id="CHEBI:49883"/>
        <note>4Fe-4S-S-AdoMet</note>
    </ligand>
</feature>
<evidence type="ECO:0000313" key="14">
    <source>
        <dbReference type="Proteomes" id="UP000197032"/>
    </source>
</evidence>
<evidence type="ECO:0000259" key="12">
    <source>
        <dbReference type="PROSITE" id="PS51918"/>
    </source>
</evidence>
<evidence type="ECO:0000256" key="11">
    <source>
        <dbReference type="PIRSR" id="PIRSR004762-2"/>
    </source>
</evidence>
<dbReference type="CDD" id="cd01335">
    <property type="entry name" value="Radical_SAM"/>
    <property type="match status" value="1"/>
</dbReference>